<organism evidence="8 9">
    <name type="scientific">Dunaliella salina</name>
    <name type="common">Green alga</name>
    <name type="synonym">Protococcus salinus</name>
    <dbReference type="NCBI Taxonomy" id="3046"/>
    <lineage>
        <taxon>Eukaryota</taxon>
        <taxon>Viridiplantae</taxon>
        <taxon>Chlorophyta</taxon>
        <taxon>core chlorophytes</taxon>
        <taxon>Chlorophyceae</taxon>
        <taxon>CS clade</taxon>
        <taxon>Chlamydomonadales</taxon>
        <taxon>Dunaliellaceae</taxon>
        <taxon>Dunaliella</taxon>
    </lineage>
</organism>
<dbReference type="InterPro" id="IPR025774">
    <property type="entry name" value="PiNMT-like"/>
</dbReference>
<keyword evidence="4 6" id="KW-0808">Transferase</keyword>
<evidence type="ECO:0000256" key="5">
    <source>
        <dbReference type="ARBA" id="ARBA00022691"/>
    </source>
</evidence>
<keyword evidence="9" id="KW-1185">Reference proteome</keyword>
<proteinExistence type="inferred from homology"/>
<evidence type="ECO:0000256" key="6">
    <source>
        <dbReference type="PROSITE-ProRule" id="PRU00914"/>
    </source>
</evidence>
<dbReference type="GO" id="GO:0008168">
    <property type="term" value="F:methyltransferase activity"/>
    <property type="evidence" value="ECO:0007669"/>
    <property type="project" value="UniProtKB-KW"/>
</dbReference>
<feature type="domain" description="Methyltransferase" evidence="7">
    <location>
        <begin position="194"/>
        <end position="289"/>
    </location>
</feature>
<feature type="region of interest" description="SAM motif II" evidence="6">
    <location>
        <begin position="257"/>
        <end position="265"/>
    </location>
</feature>
<comment type="similarity">
    <text evidence="6">Belongs to the class I-like SAM-binding methyltransferase superfamily. gTMT family.</text>
</comment>
<evidence type="ECO:0000313" key="8">
    <source>
        <dbReference type="EMBL" id="KAF5841172.1"/>
    </source>
</evidence>
<protein>
    <submittedName>
        <fullName evidence="8">Cyanobacterial-type MPBQ/MSBQ methyltransferase</fullName>
    </submittedName>
</protein>
<dbReference type="SUPFAM" id="SSF53335">
    <property type="entry name" value="S-adenosyl-L-methionine-dependent methyltransferases"/>
    <property type="match status" value="1"/>
</dbReference>
<dbReference type="CDD" id="cd02440">
    <property type="entry name" value="AdoMet_MTases"/>
    <property type="match status" value="1"/>
</dbReference>
<dbReference type="Proteomes" id="UP000815325">
    <property type="component" value="Unassembled WGS sequence"/>
</dbReference>
<gene>
    <name evidence="8" type="ORF">DUNSADRAFT_14175</name>
</gene>
<dbReference type="InterPro" id="IPR050447">
    <property type="entry name" value="Erg6_SMT_methyltransf"/>
</dbReference>
<sequence>MLPSHTERCLAHRQSKRITSSCLHGHIQPLSRRGAFSRRRLHTLGAQKQARSESVLDLDAPSTSKPVAQEVYQVADAGLPQSTPSGSNSLAELAASNPAGLATAAAALGLTTFGLVKLFSKGSRSYSNNVGDEYDAWTEEGILEYYWGEHIHLGVYSEAERAAGYTKKDFKQAKYDFIDEMLRFSGAPPNPQSILDVGCGFGGTSRHLAKKFPGAQVKGITLSPKQVERGTELAKQQGVPNASFEVMDALAMSIPDNSYDVVWACESGEHMPDKKKYVEEMVRVLKPGGTLVIACWCQREETPDKPFTTKEREELQFLYDEWAHPYFISIQEFERLLKGTGKVEGIVGEDWTPQTLPSWLHSIWVGVVDPWIVISKGPRIWYKTLREIVTLIRMHKAFESGLMEYGLIRGAKLPDGSMAWSQQEEQKEPVAAK</sequence>
<evidence type="ECO:0000256" key="4">
    <source>
        <dbReference type="ARBA" id="ARBA00022679"/>
    </source>
</evidence>
<dbReference type="PANTHER" id="PTHR44068">
    <property type="entry name" value="ZGC:194242"/>
    <property type="match status" value="1"/>
</dbReference>
<reference evidence="8" key="1">
    <citation type="submission" date="2017-08" db="EMBL/GenBank/DDBJ databases">
        <authorList>
            <person name="Polle J.E."/>
            <person name="Barry K."/>
            <person name="Cushman J."/>
            <person name="Schmutz J."/>
            <person name="Tran D."/>
            <person name="Hathwaick L.T."/>
            <person name="Yim W.C."/>
            <person name="Jenkins J."/>
            <person name="Mckie-Krisberg Z.M."/>
            <person name="Prochnik S."/>
            <person name="Lindquist E."/>
            <person name="Dockter R.B."/>
            <person name="Adam C."/>
            <person name="Molina H."/>
            <person name="Bunkerborg J."/>
            <person name="Jin E."/>
            <person name="Buchheim M."/>
            <person name="Magnuson J."/>
        </authorList>
    </citation>
    <scope>NUCLEOTIDE SEQUENCE</scope>
    <source>
        <strain evidence="8">CCAP 19/18</strain>
    </source>
</reference>
<evidence type="ECO:0000313" key="9">
    <source>
        <dbReference type="Proteomes" id="UP000815325"/>
    </source>
</evidence>
<dbReference type="InterPro" id="IPR029063">
    <property type="entry name" value="SAM-dependent_MTases_sf"/>
</dbReference>
<accession>A0ABQ7H2T5</accession>
<keyword evidence="2" id="KW-0017">Alkaloid metabolism</keyword>
<evidence type="ECO:0000256" key="3">
    <source>
        <dbReference type="ARBA" id="ARBA00022603"/>
    </source>
</evidence>
<dbReference type="Pfam" id="PF13649">
    <property type="entry name" value="Methyltransf_25"/>
    <property type="match status" value="1"/>
</dbReference>
<comment type="caution">
    <text evidence="8">The sequence shown here is derived from an EMBL/GenBank/DDBJ whole genome shotgun (WGS) entry which is preliminary data.</text>
</comment>
<evidence type="ECO:0000256" key="2">
    <source>
        <dbReference type="ARBA" id="ARBA00022589"/>
    </source>
</evidence>
<dbReference type="InterPro" id="IPR041698">
    <property type="entry name" value="Methyltransf_25"/>
</dbReference>
<feature type="region of interest" description="SAM motif I" evidence="6">
    <location>
        <begin position="194"/>
        <end position="203"/>
    </location>
</feature>
<dbReference type="Gene3D" id="3.40.50.150">
    <property type="entry name" value="Vaccinia Virus protein VP39"/>
    <property type="match status" value="1"/>
</dbReference>
<dbReference type="GO" id="GO:0032259">
    <property type="term" value="P:methylation"/>
    <property type="evidence" value="ECO:0007669"/>
    <property type="project" value="UniProtKB-KW"/>
</dbReference>
<evidence type="ECO:0000256" key="1">
    <source>
        <dbReference type="ARBA" id="ARBA00004913"/>
    </source>
</evidence>
<feature type="region of interest" description="SAM motif III" evidence="6">
    <location>
        <begin position="284"/>
        <end position="293"/>
    </location>
</feature>
<dbReference type="EMBL" id="MU069493">
    <property type="protein sequence ID" value="KAF5841172.1"/>
    <property type="molecule type" value="Genomic_DNA"/>
</dbReference>
<dbReference type="PROSITE" id="PS51581">
    <property type="entry name" value="SAM_GTMT"/>
    <property type="match status" value="1"/>
</dbReference>
<keyword evidence="5 6" id="KW-0949">S-adenosyl-L-methionine</keyword>
<evidence type="ECO:0000259" key="7">
    <source>
        <dbReference type="Pfam" id="PF13649"/>
    </source>
</evidence>
<dbReference type="PANTHER" id="PTHR44068:SF11">
    <property type="entry name" value="GERANYL DIPHOSPHATE 2-C-METHYLTRANSFERASE"/>
    <property type="match status" value="1"/>
</dbReference>
<comment type="pathway">
    <text evidence="1">Alkaloid biosynthesis.</text>
</comment>
<keyword evidence="3 6" id="KW-0489">Methyltransferase</keyword>
<name>A0ABQ7H2T5_DUNSA</name>